<keyword evidence="1" id="KW-0812">Transmembrane</keyword>
<evidence type="ECO:0000313" key="3">
    <source>
        <dbReference type="Proteomes" id="UP001609186"/>
    </source>
</evidence>
<dbReference type="Proteomes" id="UP001609186">
    <property type="component" value="Unassembled WGS sequence"/>
</dbReference>
<gene>
    <name evidence="2" type="ORF">ACGTRS_21115</name>
</gene>
<comment type="caution">
    <text evidence="2">The sequence shown here is derived from an EMBL/GenBank/DDBJ whole genome shotgun (WGS) entry which is preliminary data.</text>
</comment>
<accession>A0ABW7LBJ8</accession>
<keyword evidence="1" id="KW-0472">Membrane</keyword>
<keyword evidence="3" id="KW-1185">Reference proteome</keyword>
<protein>
    <submittedName>
        <fullName evidence="2">Uncharacterized protein</fullName>
    </submittedName>
</protein>
<evidence type="ECO:0000256" key="1">
    <source>
        <dbReference type="SAM" id="Phobius"/>
    </source>
</evidence>
<sequence length="66" mass="7648">MLHRSPRVPTIDARATSFRTLSHFFAFFILTTPLLRIVTVERPFRSACGTWCGVSRENEHGRGWTR</sequence>
<feature type="transmembrane region" description="Helical" evidence="1">
    <location>
        <begin position="20"/>
        <end position="38"/>
    </location>
</feature>
<dbReference type="EMBL" id="JBIMPM010000026">
    <property type="protein sequence ID" value="MFH5253728.1"/>
    <property type="molecule type" value="Genomic_DNA"/>
</dbReference>
<organism evidence="2 3">
    <name type="scientific">Burkholderia semiarida</name>
    <dbReference type="NCBI Taxonomy" id="2843303"/>
    <lineage>
        <taxon>Bacteria</taxon>
        <taxon>Pseudomonadati</taxon>
        <taxon>Pseudomonadota</taxon>
        <taxon>Betaproteobacteria</taxon>
        <taxon>Burkholderiales</taxon>
        <taxon>Burkholderiaceae</taxon>
        <taxon>Burkholderia</taxon>
        <taxon>Burkholderia cepacia complex</taxon>
    </lineage>
</organism>
<dbReference type="RefSeq" id="WP_226233737.1">
    <property type="nucleotide sequence ID" value="NZ_JBIMPM010000026.1"/>
</dbReference>
<name>A0ABW7LBJ8_9BURK</name>
<reference evidence="2 3" key="1">
    <citation type="submission" date="2024-10" db="EMBL/GenBank/DDBJ databases">
        <title>Burkholderia semiarida in Mexico.</title>
        <authorList>
            <person name="Estrada P."/>
        </authorList>
    </citation>
    <scope>NUCLEOTIDE SEQUENCE [LARGE SCALE GENOMIC DNA]</scope>
    <source>
        <strain evidence="2 3">CLM7-1</strain>
    </source>
</reference>
<evidence type="ECO:0000313" key="2">
    <source>
        <dbReference type="EMBL" id="MFH5253728.1"/>
    </source>
</evidence>
<proteinExistence type="predicted"/>
<keyword evidence="1" id="KW-1133">Transmembrane helix</keyword>